<dbReference type="EMBL" id="ML208325">
    <property type="protein sequence ID" value="TFK69727.1"/>
    <property type="molecule type" value="Genomic_DNA"/>
</dbReference>
<name>A0ACD3AXL0_9AGAR</name>
<evidence type="ECO:0000313" key="2">
    <source>
        <dbReference type="Proteomes" id="UP000308600"/>
    </source>
</evidence>
<dbReference type="Proteomes" id="UP000308600">
    <property type="component" value="Unassembled WGS sequence"/>
</dbReference>
<accession>A0ACD3AXL0</accession>
<keyword evidence="2" id="KW-1185">Reference proteome</keyword>
<evidence type="ECO:0000313" key="1">
    <source>
        <dbReference type="EMBL" id="TFK69727.1"/>
    </source>
</evidence>
<sequence>MSSPVAQTYPLDPYLDARRGIDQEITQLETRLIALKLARNGLAPIARLHSDILRDIFSSFHRSSLKKGKASLLINWISHHWRKIAHNTSDLWTYIDFSCPEWVEAALSRTSTRELHFNFLCLPPKTGSSYHPLARLCLGNLDRIKTLKISSEFAGNKPSFPALRAAWATPAPHLVELHLEGIYLPPKMFSGTCPSLQILHLSTCRFDVEAFPVTLGLKKLSIEHPHSRVDLNAMSKILTRVASSLEELTIKQGLDISSGLGPHRIQLNQLISLCIQERWPGLIEGLIHGLSLPCSVNTDICLIAWRELTLEALLSARDLSSWEIIHLESRLVDKRMTLHITEEGFRNGTDPTNNDHRNPTLITADGAPTAPIRTVFSFSSFNESQDSRMLEYFGTQSVRNLTFGP</sequence>
<gene>
    <name evidence="1" type="ORF">BDN72DRAFT_959334</name>
</gene>
<proteinExistence type="predicted"/>
<protein>
    <submittedName>
        <fullName evidence="1">Uncharacterized protein</fullName>
    </submittedName>
</protein>
<organism evidence="1 2">
    <name type="scientific">Pluteus cervinus</name>
    <dbReference type="NCBI Taxonomy" id="181527"/>
    <lineage>
        <taxon>Eukaryota</taxon>
        <taxon>Fungi</taxon>
        <taxon>Dikarya</taxon>
        <taxon>Basidiomycota</taxon>
        <taxon>Agaricomycotina</taxon>
        <taxon>Agaricomycetes</taxon>
        <taxon>Agaricomycetidae</taxon>
        <taxon>Agaricales</taxon>
        <taxon>Pluteineae</taxon>
        <taxon>Pluteaceae</taxon>
        <taxon>Pluteus</taxon>
    </lineage>
</organism>
<reference evidence="1 2" key="1">
    <citation type="journal article" date="2019" name="Nat. Ecol. Evol.">
        <title>Megaphylogeny resolves global patterns of mushroom evolution.</title>
        <authorList>
            <person name="Varga T."/>
            <person name="Krizsan K."/>
            <person name="Foldi C."/>
            <person name="Dima B."/>
            <person name="Sanchez-Garcia M."/>
            <person name="Sanchez-Ramirez S."/>
            <person name="Szollosi G.J."/>
            <person name="Szarkandi J.G."/>
            <person name="Papp V."/>
            <person name="Albert L."/>
            <person name="Andreopoulos W."/>
            <person name="Angelini C."/>
            <person name="Antonin V."/>
            <person name="Barry K.W."/>
            <person name="Bougher N.L."/>
            <person name="Buchanan P."/>
            <person name="Buyck B."/>
            <person name="Bense V."/>
            <person name="Catcheside P."/>
            <person name="Chovatia M."/>
            <person name="Cooper J."/>
            <person name="Damon W."/>
            <person name="Desjardin D."/>
            <person name="Finy P."/>
            <person name="Geml J."/>
            <person name="Haridas S."/>
            <person name="Hughes K."/>
            <person name="Justo A."/>
            <person name="Karasinski D."/>
            <person name="Kautmanova I."/>
            <person name="Kiss B."/>
            <person name="Kocsube S."/>
            <person name="Kotiranta H."/>
            <person name="LaButti K.M."/>
            <person name="Lechner B.E."/>
            <person name="Liimatainen K."/>
            <person name="Lipzen A."/>
            <person name="Lukacs Z."/>
            <person name="Mihaltcheva S."/>
            <person name="Morgado L.N."/>
            <person name="Niskanen T."/>
            <person name="Noordeloos M.E."/>
            <person name="Ohm R.A."/>
            <person name="Ortiz-Santana B."/>
            <person name="Ovrebo C."/>
            <person name="Racz N."/>
            <person name="Riley R."/>
            <person name="Savchenko A."/>
            <person name="Shiryaev A."/>
            <person name="Soop K."/>
            <person name="Spirin V."/>
            <person name="Szebenyi C."/>
            <person name="Tomsovsky M."/>
            <person name="Tulloss R.E."/>
            <person name="Uehling J."/>
            <person name="Grigoriev I.V."/>
            <person name="Vagvolgyi C."/>
            <person name="Papp T."/>
            <person name="Martin F.M."/>
            <person name="Miettinen O."/>
            <person name="Hibbett D.S."/>
            <person name="Nagy L.G."/>
        </authorList>
    </citation>
    <scope>NUCLEOTIDE SEQUENCE [LARGE SCALE GENOMIC DNA]</scope>
    <source>
        <strain evidence="1 2">NL-1719</strain>
    </source>
</reference>